<evidence type="ECO:0000256" key="1">
    <source>
        <dbReference type="ARBA" id="ARBA00001971"/>
    </source>
</evidence>
<sequence>MPLLTNVASVFGALSLGYLSWSIFWRLSNLQRLPPGPPKNLIFGNLLDIPKHNAWEKFQKDSCELGSDIICYQYFGKILVVLNSYQAAVDLFGKKSAVYSGRPRYVMMGELLGWNCSFSNFQEPDRLWQRHRKILHESFNASDIDWFQNKQTAAAELLVKMIRQSPQDFLEHISRAVSSMMLDITYGLDLSSDNDLYMDLVSEASASFRAAVDGGFLVDFFPILKYIPGWVPGSAGFQLKVKEWRCSRENMFDKPFEAAKDFLHDSLRTQNFFVSMGLHHDKANETDIQTVIRDIAGTIILGSVDTMTALLTNFFLAMMTHPEVQRRAQQEIDGVIACNGFPKFSDLNSMPYIQALVLELLRWRQVVPTGIPHSLLEDDRYKGFLIPKGTILVANAWAMSHDENDYNNPLEFKPERFLASKNRTEYERDPRTFVFGFGRRYCPGKYISQSTLAIFVATILTSFDIQPDESHPPLFEYKSSFLRQPKAFPCKIKARNF</sequence>
<dbReference type="PANTHER" id="PTHR46300">
    <property type="entry name" value="P450, PUTATIVE (EUROFUNG)-RELATED-RELATED"/>
    <property type="match status" value="1"/>
</dbReference>
<dbReference type="InterPro" id="IPR017972">
    <property type="entry name" value="Cyt_P450_CS"/>
</dbReference>
<dbReference type="PROSITE" id="PS00086">
    <property type="entry name" value="CYTOCHROME_P450"/>
    <property type="match status" value="1"/>
</dbReference>
<keyword evidence="11" id="KW-0812">Transmembrane</keyword>
<evidence type="ECO:0000256" key="6">
    <source>
        <dbReference type="ARBA" id="ARBA00023002"/>
    </source>
</evidence>
<evidence type="ECO:0000313" key="13">
    <source>
        <dbReference type="Proteomes" id="UP000053593"/>
    </source>
</evidence>
<name>A0A0D0C4N4_9AGAR</name>
<dbReference type="InterPro" id="IPR050364">
    <property type="entry name" value="Cytochrome_P450_fung"/>
</dbReference>
<dbReference type="GO" id="GO:0004497">
    <property type="term" value="F:monooxygenase activity"/>
    <property type="evidence" value="ECO:0007669"/>
    <property type="project" value="UniProtKB-KW"/>
</dbReference>
<dbReference type="PANTHER" id="PTHR46300:SF7">
    <property type="entry name" value="P450, PUTATIVE (EUROFUNG)-RELATED"/>
    <property type="match status" value="1"/>
</dbReference>
<evidence type="ECO:0000256" key="11">
    <source>
        <dbReference type="SAM" id="Phobius"/>
    </source>
</evidence>
<evidence type="ECO:0000256" key="3">
    <source>
        <dbReference type="ARBA" id="ARBA00010617"/>
    </source>
</evidence>
<evidence type="ECO:0000256" key="8">
    <source>
        <dbReference type="ARBA" id="ARBA00023033"/>
    </source>
</evidence>
<evidence type="ECO:0000256" key="9">
    <source>
        <dbReference type="PIRSR" id="PIRSR602401-1"/>
    </source>
</evidence>
<dbReference type="Gene3D" id="1.10.630.10">
    <property type="entry name" value="Cytochrome P450"/>
    <property type="match status" value="1"/>
</dbReference>
<comment type="similarity">
    <text evidence="3 10">Belongs to the cytochrome P450 family.</text>
</comment>
<dbReference type="GO" id="GO:0016705">
    <property type="term" value="F:oxidoreductase activity, acting on paired donors, with incorporation or reduction of molecular oxygen"/>
    <property type="evidence" value="ECO:0007669"/>
    <property type="project" value="InterPro"/>
</dbReference>
<keyword evidence="6 10" id="KW-0560">Oxidoreductase</keyword>
<dbReference type="Proteomes" id="UP000053593">
    <property type="component" value="Unassembled WGS sequence"/>
</dbReference>
<organism evidence="12 13">
    <name type="scientific">Collybiopsis luxurians FD-317 M1</name>
    <dbReference type="NCBI Taxonomy" id="944289"/>
    <lineage>
        <taxon>Eukaryota</taxon>
        <taxon>Fungi</taxon>
        <taxon>Dikarya</taxon>
        <taxon>Basidiomycota</taxon>
        <taxon>Agaricomycotina</taxon>
        <taxon>Agaricomycetes</taxon>
        <taxon>Agaricomycetidae</taxon>
        <taxon>Agaricales</taxon>
        <taxon>Marasmiineae</taxon>
        <taxon>Omphalotaceae</taxon>
        <taxon>Collybiopsis</taxon>
        <taxon>Collybiopsis luxurians</taxon>
    </lineage>
</organism>
<protein>
    <recommendedName>
        <fullName evidence="14">Cytochrome P450</fullName>
    </recommendedName>
</protein>
<evidence type="ECO:0000256" key="10">
    <source>
        <dbReference type="RuleBase" id="RU000461"/>
    </source>
</evidence>
<evidence type="ECO:0000313" key="12">
    <source>
        <dbReference type="EMBL" id="KIK52792.1"/>
    </source>
</evidence>
<dbReference type="AlphaFoldDB" id="A0A0D0C4N4"/>
<dbReference type="GO" id="GO:0005506">
    <property type="term" value="F:iron ion binding"/>
    <property type="evidence" value="ECO:0007669"/>
    <property type="project" value="InterPro"/>
</dbReference>
<feature type="transmembrane region" description="Helical" evidence="11">
    <location>
        <begin position="6"/>
        <end position="25"/>
    </location>
</feature>
<dbReference type="Pfam" id="PF00067">
    <property type="entry name" value="p450"/>
    <property type="match status" value="1"/>
</dbReference>
<keyword evidence="8 10" id="KW-0503">Monooxygenase</keyword>
<keyword evidence="5 9" id="KW-0479">Metal-binding</keyword>
<keyword evidence="13" id="KW-1185">Reference proteome</keyword>
<dbReference type="PRINTS" id="PR00385">
    <property type="entry name" value="P450"/>
</dbReference>
<comment type="cofactor">
    <cofactor evidence="1 9">
        <name>heme</name>
        <dbReference type="ChEBI" id="CHEBI:30413"/>
    </cofactor>
</comment>
<comment type="pathway">
    <text evidence="2">Secondary metabolite biosynthesis.</text>
</comment>
<dbReference type="OrthoDB" id="2789670at2759"/>
<proteinExistence type="inferred from homology"/>
<dbReference type="EMBL" id="KN834837">
    <property type="protein sequence ID" value="KIK52792.1"/>
    <property type="molecule type" value="Genomic_DNA"/>
</dbReference>
<dbReference type="InterPro" id="IPR002401">
    <property type="entry name" value="Cyt_P450_E_grp-I"/>
</dbReference>
<keyword evidence="7 9" id="KW-0408">Iron</keyword>
<dbReference type="InterPro" id="IPR036396">
    <property type="entry name" value="Cyt_P450_sf"/>
</dbReference>
<evidence type="ECO:0000256" key="7">
    <source>
        <dbReference type="ARBA" id="ARBA00023004"/>
    </source>
</evidence>
<keyword evidence="11" id="KW-0472">Membrane</keyword>
<evidence type="ECO:0008006" key="14">
    <source>
        <dbReference type="Google" id="ProtNLM"/>
    </source>
</evidence>
<dbReference type="InterPro" id="IPR001128">
    <property type="entry name" value="Cyt_P450"/>
</dbReference>
<keyword evidence="4 9" id="KW-0349">Heme</keyword>
<dbReference type="SUPFAM" id="SSF48264">
    <property type="entry name" value="Cytochrome P450"/>
    <property type="match status" value="1"/>
</dbReference>
<keyword evidence="11" id="KW-1133">Transmembrane helix</keyword>
<evidence type="ECO:0000256" key="2">
    <source>
        <dbReference type="ARBA" id="ARBA00005179"/>
    </source>
</evidence>
<dbReference type="PRINTS" id="PR00463">
    <property type="entry name" value="EP450I"/>
</dbReference>
<dbReference type="GO" id="GO:0020037">
    <property type="term" value="F:heme binding"/>
    <property type="evidence" value="ECO:0007669"/>
    <property type="project" value="InterPro"/>
</dbReference>
<dbReference type="CDD" id="cd11065">
    <property type="entry name" value="CYP64-like"/>
    <property type="match status" value="1"/>
</dbReference>
<feature type="binding site" description="axial binding residue" evidence="9">
    <location>
        <position position="442"/>
    </location>
    <ligand>
        <name>heme</name>
        <dbReference type="ChEBI" id="CHEBI:30413"/>
    </ligand>
    <ligandPart>
        <name>Fe</name>
        <dbReference type="ChEBI" id="CHEBI:18248"/>
    </ligandPart>
</feature>
<gene>
    <name evidence="12" type="ORF">GYMLUDRAFT_233260</name>
</gene>
<reference evidence="12 13" key="1">
    <citation type="submission" date="2014-04" db="EMBL/GenBank/DDBJ databases">
        <title>Evolutionary Origins and Diversification of the Mycorrhizal Mutualists.</title>
        <authorList>
            <consortium name="DOE Joint Genome Institute"/>
            <consortium name="Mycorrhizal Genomics Consortium"/>
            <person name="Kohler A."/>
            <person name="Kuo A."/>
            <person name="Nagy L.G."/>
            <person name="Floudas D."/>
            <person name="Copeland A."/>
            <person name="Barry K.W."/>
            <person name="Cichocki N."/>
            <person name="Veneault-Fourrey C."/>
            <person name="LaButti K."/>
            <person name="Lindquist E.A."/>
            <person name="Lipzen A."/>
            <person name="Lundell T."/>
            <person name="Morin E."/>
            <person name="Murat C."/>
            <person name="Riley R."/>
            <person name="Ohm R."/>
            <person name="Sun H."/>
            <person name="Tunlid A."/>
            <person name="Henrissat B."/>
            <person name="Grigoriev I.V."/>
            <person name="Hibbett D.S."/>
            <person name="Martin F."/>
        </authorList>
    </citation>
    <scope>NUCLEOTIDE SEQUENCE [LARGE SCALE GENOMIC DNA]</scope>
    <source>
        <strain evidence="12 13">FD-317 M1</strain>
    </source>
</reference>
<evidence type="ECO:0000256" key="4">
    <source>
        <dbReference type="ARBA" id="ARBA00022617"/>
    </source>
</evidence>
<evidence type="ECO:0000256" key="5">
    <source>
        <dbReference type="ARBA" id="ARBA00022723"/>
    </source>
</evidence>
<accession>A0A0D0C4N4</accession>
<dbReference type="HOGENOM" id="CLU_001570_2_3_1"/>